<dbReference type="PANTHER" id="PTHR30111">
    <property type="entry name" value="33 KDA CHAPERONIN"/>
    <property type="match status" value="1"/>
</dbReference>
<evidence type="ECO:0000259" key="6">
    <source>
        <dbReference type="Pfam" id="PF02464"/>
    </source>
</evidence>
<evidence type="ECO:0000313" key="7">
    <source>
        <dbReference type="EMBL" id="ASU14301.1"/>
    </source>
</evidence>
<dbReference type="RefSeq" id="WP_014579633.1">
    <property type="nucleotide sequence ID" value="NZ_CP079799.1"/>
</dbReference>
<dbReference type="Pfam" id="PF01430">
    <property type="entry name" value="HSP33"/>
    <property type="match status" value="1"/>
</dbReference>
<gene>
    <name evidence="7" type="primary">hslO</name>
    <name evidence="7" type="ORF">CIB43_00405</name>
    <name evidence="8" type="ORF">FEF30_01165</name>
</gene>
<evidence type="ECO:0000256" key="5">
    <source>
        <dbReference type="ARBA" id="ARBA00023284"/>
    </source>
</evidence>
<dbReference type="SUPFAM" id="SSF118352">
    <property type="entry name" value="HSP33 redox switch-like"/>
    <property type="match status" value="1"/>
</dbReference>
<dbReference type="SUPFAM" id="SSF64397">
    <property type="entry name" value="Hsp33 domain"/>
    <property type="match status" value="1"/>
</dbReference>
<proteinExistence type="predicted"/>
<evidence type="ECO:0000256" key="4">
    <source>
        <dbReference type="ARBA" id="ARBA00023186"/>
    </source>
</evidence>
<dbReference type="InterPro" id="IPR016154">
    <property type="entry name" value="Heat_shock_Hsp33_C"/>
</dbReference>
<dbReference type="AlphaFoldDB" id="A0A223M9R9"/>
<dbReference type="Pfam" id="PF02464">
    <property type="entry name" value="CinA"/>
    <property type="match status" value="1"/>
</dbReference>
<dbReference type="Gene3D" id="3.90.1280.10">
    <property type="entry name" value="HSP33 redox switch-like"/>
    <property type="match status" value="1"/>
</dbReference>
<evidence type="ECO:0000256" key="1">
    <source>
        <dbReference type="ARBA" id="ARBA00022490"/>
    </source>
</evidence>
<evidence type="ECO:0000256" key="3">
    <source>
        <dbReference type="ARBA" id="ARBA00023157"/>
    </source>
</evidence>
<keyword evidence="4" id="KW-0143">Chaperone</keyword>
<dbReference type="SUPFAM" id="SSF142433">
    <property type="entry name" value="CinA-like"/>
    <property type="match status" value="1"/>
</dbReference>
<feature type="domain" description="CinA C-terminal" evidence="6">
    <location>
        <begin position="275"/>
        <end position="402"/>
    </location>
</feature>
<dbReference type="GO" id="GO:0042026">
    <property type="term" value="P:protein refolding"/>
    <property type="evidence" value="ECO:0007669"/>
    <property type="project" value="TreeGrafter"/>
</dbReference>
<organism evidence="7 9">
    <name type="scientific">Mesomycoplasma hyopneumoniae</name>
    <name type="common">Mycoplasma hyopneumoniae</name>
    <dbReference type="NCBI Taxonomy" id="2099"/>
    <lineage>
        <taxon>Bacteria</taxon>
        <taxon>Bacillati</taxon>
        <taxon>Mycoplasmatota</taxon>
        <taxon>Mycoplasmoidales</taxon>
        <taxon>Metamycoplasmataceae</taxon>
        <taxon>Mesomycoplasma</taxon>
    </lineage>
</organism>
<reference evidence="8 10" key="2">
    <citation type="submission" date="2019-05" db="EMBL/GenBank/DDBJ databases">
        <title>Genome sequencing and assembly of Mycoplasma hyopneumoniae strains UFV01 and UFV02.</title>
        <authorList>
            <person name="De Souza L.F."/>
            <person name="Gonzaga N.F."/>
            <person name="Santos M.R."/>
            <person name="Deeney A.S."/>
            <person name="Vidigal P.M.P."/>
            <person name="Moreira M.A.S."/>
            <person name="Fietto J.R.L."/>
            <person name="Bressan G.C."/>
            <person name="Rycroft A.N."/>
            <person name="Silva Junior A."/>
        </authorList>
    </citation>
    <scope>NUCLEOTIDE SEQUENCE [LARGE SCALE GENOMIC DNA]</scope>
    <source>
        <strain evidence="8 10">UFV01</strain>
    </source>
</reference>
<dbReference type="Gene3D" id="3.55.30.10">
    <property type="entry name" value="Hsp33 domain"/>
    <property type="match status" value="1"/>
</dbReference>
<keyword evidence="2" id="KW-0862">Zinc</keyword>
<evidence type="ECO:0000313" key="9">
    <source>
        <dbReference type="Proteomes" id="UP000215452"/>
    </source>
</evidence>
<evidence type="ECO:0000313" key="10">
    <source>
        <dbReference type="Proteomes" id="UP001203104"/>
    </source>
</evidence>
<keyword evidence="5" id="KW-0676">Redox-active center</keyword>
<dbReference type="InterPro" id="IPR008136">
    <property type="entry name" value="CinA_C"/>
</dbReference>
<dbReference type="InterPro" id="IPR036653">
    <property type="entry name" value="CinA-like_C"/>
</dbReference>
<dbReference type="EMBL" id="VBRW01000002">
    <property type="protein sequence ID" value="MCI8283188.1"/>
    <property type="molecule type" value="Genomic_DNA"/>
</dbReference>
<dbReference type="Proteomes" id="UP001203104">
    <property type="component" value="Unassembled WGS sequence"/>
</dbReference>
<accession>A0A223M9R9</accession>
<dbReference type="Proteomes" id="UP000215452">
    <property type="component" value="Chromosome"/>
</dbReference>
<dbReference type="GO" id="GO:0005737">
    <property type="term" value="C:cytoplasm"/>
    <property type="evidence" value="ECO:0007669"/>
    <property type="project" value="InterPro"/>
</dbReference>
<dbReference type="GO" id="GO:0051082">
    <property type="term" value="F:unfolded protein binding"/>
    <property type="evidence" value="ECO:0007669"/>
    <property type="project" value="InterPro"/>
</dbReference>
<protein>
    <submittedName>
        <fullName evidence="7">33 kDa chaperonin</fullName>
    </submittedName>
</protein>
<evidence type="ECO:0000256" key="2">
    <source>
        <dbReference type="ARBA" id="ARBA00022833"/>
    </source>
</evidence>
<dbReference type="GO" id="GO:0044183">
    <property type="term" value="F:protein folding chaperone"/>
    <property type="evidence" value="ECO:0007669"/>
    <property type="project" value="TreeGrafter"/>
</dbReference>
<name>A0A223M9R9_MESHO</name>
<sequence length="411" mass="46683">MKSQSKIYLYKNVLIIVSEMSQIINEAIKIHQLDNINSLVLASAINVFGPLSYLIKEEKGGFSIKIFSKNLESLVIETNKNGQIRASFNNKNYKIPDEYFKKYNPNELVGSFVGNSGFLKINKFGQKNDYSGQVPLQVGDFVSDLAFYFYQSQQTRSAIKNLIEIDQNLKITKAQSLIIQLLPNYSESEIQEVESWLKNKKIKDFIEFFENFELIGSKNWTYYCGCDNKNLIENLNLFTEKEVDDLIKNYQKIEFVCNFCTKTQSFTKKDWVFAKNPFSLATVESLTGGALAAEIVKTKGASKFFAGGIVCYQNKIKEKIGIKPENGVTNAKTALKMAEFGQNFFQTKYVISLTGNAGPEIQDGKLGQVFIALNEKVWELNLEGDRLKIINDCIKFAAEKINEIRPNTIKI</sequence>
<reference evidence="7 9" key="1">
    <citation type="submission" date="2017-08" db="EMBL/GenBank/DDBJ databases">
        <title>The complete genome sequence of a Mycoplasma hyopneumoniae isolate in Korea.</title>
        <authorList>
            <person name="Han J."/>
            <person name="Lee N."/>
        </authorList>
    </citation>
    <scope>NUCLEOTIDE SEQUENCE [LARGE SCALE GENOMIC DNA]</scope>
    <source>
        <strain evidence="7 9">KM014</strain>
    </source>
</reference>
<dbReference type="InterPro" id="IPR000397">
    <property type="entry name" value="Heat_shock_Hsp33"/>
</dbReference>
<dbReference type="PANTHER" id="PTHR30111:SF1">
    <property type="entry name" value="33 KDA CHAPERONIN"/>
    <property type="match status" value="1"/>
</dbReference>
<keyword evidence="1" id="KW-0963">Cytoplasm</keyword>
<dbReference type="EMBL" id="CP022714">
    <property type="protein sequence ID" value="ASU14301.1"/>
    <property type="molecule type" value="Genomic_DNA"/>
</dbReference>
<dbReference type="InterPro" id="IPR016153">
    <property type="entry name" value="Heat_shock_Hsp33_N"/>
</dbReference>
<evidence type="ECO:0000313" key="8">
    <source>
        <dbReference type="EMBL" id="MCI8283188.1"/>
    </source>
</evidence>
<dbReference type="Gene3D" id="3.90.950.20">
    <property type="entry name" value="CinA-like"/>
    <property type="match status" value="1"/>
</dbReference>
<keyword evidence="3" id="KW-1015">Disulfide bond</keyword>